<feature type="compositionally biased region" description="Basic and acidic residues" evidence="1">
    <location>
        <begin position="64"/>
        <end position="79"/>
    </location>
</feature>
<feature type="transmembrane region" description="Helical" evidence="2">
    <location>
        <begin position="149"/>
        <end position="171"/>
    </location>
</feature>
<dbReference type="AlphaFoldDB" id="Q6H7K0"/>
<accession>Q6H7K0</accession>
<name>Q6H7K0_ORYSJ</name>
<keyword evidence="2" id="KW-0472">Membrane</keyword>
<keyword evidence="2" id="KW-1133">Transmembrane helix</keyword>
<organism evidence="3 4">
    <name type="scientific">Oryza sativa subsp. japonica</name>
    <name type="common">Rice</name>
    <dbReference type="NCBI Taxonomy" id="39947"/>
    <lineage>
        <taxon>Eukaryota</taxon>
        <taxon>Viridiplantae</taxon>
        <taxon>Streptophyta</taxon>
        <taxon>Embryophyta</taxon>
        <taxon>Tracheophyta</taxon>
        <taxon>Spermatophyta</taxon>
        <taxon>Magnoliopsida</taxon>
        <taxon>Liliopsida</taxon>
        <taxon>Poales</taxon>
        <taxon>Poaceae</taxon>
        <taxon>BOP clade</taxon>
        <taxon>Oryzoideae</taxon>
        <taxon>Oryzeae</taxon>
        <taxon>Oryzinae</taxon>
        <taxon>Oryza</taxon>
        <taxon>Oryza sativa</taxon>
    </lineage>
</organism>
<reference evidence="4" key="1">
    <citation type="journal article" date="2005" name="Nature">
        <title>The map-based sequence of the rice genome.</title>
        <authorList>
            <consortium name="International rice genome sequencing project (IRGSP)"/>
            <person name="Matsumoto T."/>
            <person name="Wu J."/>
            <person name="Kanamori H."/>
            <person name="Katayose Y."/>
            <person name="Fujisawa M."/>
            <person name="Namiki N."/>
            <person name="Mizuno H."/>
            <person name="Yamamoto K."/>
            <person name="Antonio B.A."/>
            <person name="Baba T."/>
            <person name="Sakata K."/>
            <person name="Nagamura Y."/>
            <person name="Aoki H."/>
            <person name="Arikawa K."/>
            <person name="Arita K."/>
            <person name="Bito T."/>
            <person name="Chiden Y."/>
            <person name="Fujitsuka N."/>
            <person name="Fukunaka R."/>
            <person name="Hamada M."/>
            <person name="Harada C."/>
            <person name="Hayashi A."/>
            <person name="Hijishita S."/>
            <person name="Honda M."/>
            <person name="Hosokawa S."/>
            <person name="Ichikawa Y."/>
            <person name="Idonuma A."/>
            <person name="Iijima M."/>
            <person name="Ikeda M."/>
            <person name="Ikeno M."/>
            <person name="Ito K."/>
            <person name="Ito S."/>
            <person name="Ito T."/>
            <person name="Ito Y."/>
            <person name="Ito Y."/>
            <person name="Iwabuchi A."/>
            <person name="Kamiya K."/>
            <person name="Karasawa W."/>
            <person name="Kurita K."/>
            <person name="Katagiri S."/>
            <person name="Kikuta A."/>
            <person name="Kobayashi H."/>
            <person name="Kobayashi N."/>
            <person name="Machita K."/>
            <person name="Maehara T."/>
            <person name="Masukawa M."/>
            <person name="Mizubayashi T."/>
            <person name="Mukai Y."/>
            <person name="Nagasaki H."/>
            <person name="Nagata Y."/>
            <person name="Naito S."/>
            <person name="Nakashima M."/>
            <person name="Nakama Y."/>
            <person name="Nakamichi Y."/>
            <person name="Nakamura M."/>
            <person name="Meguro A."/>
            <person name="Negishi M."/>
            <person name="Ohta I."/>
            <person name="Ohta T."/>
            <person name="Okamoto M."/>
            <person name="Ono N."/>
            <person name="Saji S."/>
            <person name="Sakaguchi M."/>
            <person name="Sakai K."/>
            <person name="Shibata M."/>
            <person name="Shimokawa T."/>
            <person name="Song J."/>
            <person name="Takazaki Y."/>
            <person name="Terasawa K."/>
            <person name="Tsugane M."/>
            <person name="Tsuji K."/>
            <person name="Ueda S."/>
            <person name="Waki K."/>
            <person name="Yamagata H."/>
            <person name="Yamamoto M."/>
            <person name="Yamamoto S."/>
            <person name="Yamane H."/>
            <person name="Yoshiki S."/>
            <person name="Yoshihara R."/>
            <person name="Yukawa K."/>
            <person name="Zhong H."/>
            <person name="Yano M."/>
            <person name="Yuan Q."/>
            <person name="Ouyang S."/>
            <person name="Liu J."/>
            <person name="Jones K.M."/>
            <person name="Gansberger K."/>
            <person name="Moffat K."/>
            <person name="Hill J."/>
            <person name="Bera J."/>
            <person name="Fadrosh D."/>
            <person name="Jin S."/>
            <person name="Johri S."/>
            <person name="Kim M."/>
            <person name="Overton L."/>
            <person name="Reardon M."/>
            <person name="Tsitrin T."/>
            <person name="Vuong H."/>
            <person name="Weaver B."/>
            <person name="Ciecko A."/>
            <person name="Tallon L."/>
            <person name="Jackson J."/>
            <person name="Pai G."/>
            <person name="Aken S.V."/>
            <person name="Utterback T."/>
            <person name="Reidmuller S."/>
            <person name="Feldblyum T."/>
            <person name="Hsiao J."/>
            <person name="Zismann V."/>
            <person name="Iobst S."/>
            <person name="de Vazeille A.R."/>
            <person name="Buell C.R."/>
            <person name="Ying K."/>
            <person name="Li Y."/>
            <person name="Lu T."/>
            <person name="Huang Y."/>
            <person name="Zhao Q."/>
            <person name="Feng Q."/>
            <person name="Zhang L."/>
            <person name="Zhu J."/>
            <person name="Weng Q."/>
            <person name="Mu J."/>
            <person name="Lu Y."/>
            <person name="Fan D."/>
            <person name="Liu Y."/>
            <person name="Guan J."/>
            <person name="Zhang Y."/>
            <person name="Yu S."/>
            <person name="Liu X."/>
            <person name="Zhang Y."/>
            <person name="Hong G."/>
            <person name="Han B."/>
            <person name="Choisne N."/>
            <person name="Demange N."/>
            <person name="Orjeda G."/>
            <person name="Samain S."/>
            <person name="Cattolico L."/>
            <person name="Pelletier E."/>
            <person name="Couloux A."/>
            <person name="Segurens B."/>
            <person name="Wincker P."/>
            <person name="D'Hont A."/>
            <person name="Scarpelli C."/>
            <person name="Weissenbach J."/>
            <person name="Salanoubat M."/>
            <person name="Quetier F."/>
            <person name="Yu Y."/>
            <person name="Kim H.R."/>
            <person name="Rambo T."/>
            <person name="Currie J."/>
            <person name="Collura K."/>
            <person name="Luo M."/>
            <person name="Yang T."/>
            <person name="Ammiraju J.S.S."/>
            <person name="Engler F."/>
            <person name="Soderlund C."/>
            <person name="Wing R.A."/>
            <person name="Palmer L.E."/>
            <person name="de la Bastide M."/>
            <person name="Spiegel L."/>
            <person name="Nascimento L."/>
            <person name="Zutavern T."/>
            <person name="O'Shaughnessy A."/>
            <person name="Dike S."/>
            <person name="Dedhia N."/>
            <person name="Preston R."/>
            <person name="Balija V."/>
            <person name="McCombie W.R."/>
            <person name="Chow T."/>
            <person name="Chen H."/>
            <person name="Chung M."/>
            <person name="Chen C."/>
            <person name="Shaw J."/>
            <person name="Wu H."/>
            <person name="Hsiao K."/>
            <person name="Chao Y."/>
            <person name="Chu M."/>
            <person name="Cheng C."/>
            <person name="Hour A."/>
            <person name="Lee P."/>
            <person name="Lin S."/>
            <person name="Lin Y."/>
            <person name="Liou J."/>
            <person name="Liu S."/>
            <person name="Hsing Y."/>
            <person name="Raghuvanshi S."/>
            <person name="Mohanty A."/>
            <person name="Bharti A.K."/>
            <person name="Gaur A."/>
            <person name="Gupta V."/>
            <person name="Kumar D."/>
            <person name="Ravi V."/>
            <person name="Vij S."/>
            <person name="Kapur A."/>
            <person name="Khurana P."/>
            <person name="Khurana P."/>
            <person name="Khurana J.P."/>
            <person name="Tyagi A.K."/>
            <person name="Gaikwad K."/>
            <person name="Singh A."/>
            <person name="Dalal V."/>
            <person name="Srivastava S."/>
            <person name="Dixit A."/>
            <person name="Pal A.K."/>
            <person name="Ghazi I.A."/>
            <person name="Yadav M."/>
            <person name="Pandit A."/>
            <person name="Bhargava A."/>
            <person name="Sureshbabu K."/>
            <person name="Batra K."/>
            <person name="Sharma T.R."/>
            <person name="Mohapatra T."/>
            <person name="Singh N.K."/>
            <person name="Messing J."/>
            <person name="Nelson A.B."/>
            <person name="Fuks G."/>
            <person name="Kavchok S."/>
            <person name="Keizer G."/>
            <person name="Linton E."/>
            <person name="Llaca V."/>
            <person name="Song R."/>
            <person name="Tanyolac B."/>
            <person name="Young S."/>
            <person name="Ho-Il K."/>
            <person name="Hahn J.H."/>
            <person name="Sangsakoo G."/>
            <person name="Vanavichit A."/>
            <person name="de Mattos Luiz.A.T."/>
            <person name="Zimmer P.D."/>
            <person name="Malone G."/>
            <person name="Dellagostin O."/>
            <person name="de Oliveira A.C."/>
            <person name="Bevan M."/>
            <person name="Bancroft I."/>
            <person name="Minx P."/>
            <person name="Cordum H."/>
            <person name="Wilson R."/>
            <person name="Cheng Z."/>
            <person name="Jin W."/>
            <person name="Jiang J."/>
            <person name="Leong S.A."/>
            <person name="Iwama H."/>
            <person name="Gojobori T."/>
            <person name="Itoh T."/>
            <person name="Niimura Y."/>
            <person name="Fujii Y."/>
            <person name="Habara T."/>
            <person name="Sakai H."/>
            <person name="Sato Y."/>
            <person name="Wilson G."/>
            <person name="Kumar K."/>
            <person name="McCouch S."/>
            <person name="Juretic N."/>
            <person name="Hoen D."/>
            <person name="Wright S."/>
            <person name="Bruskiewich R."/>
            <person name="Bureau T."/>
            <person name="Miyao A."/>
            <person name="Hirochika H."/>
            <person name="Nishikawa T."/>
            <person name="Kadowaki K."/>
            <person name="Sugiura M."/>
            <person name="Burr B."/>
            <person name="Sasaki T."/>
        </authorList>
    </citation>
    <scope>NUCLEOTIDE SEQUENCE [LARGE SCALE GENOMIC DNA]</scope>
    <source>
        <strain evidence="4">cv. Nipponbare</strain>
    </source>
</reference>
<feature type="transmembrane region" description="Helical" evidence="2">
    <location>
        <begin position="119"/>
        <end position="137"/>
    </location>
</feature>
<evidence type="ECO:0000313" key="4">
    <source>
        <dbReference type="Proteomes" id="UP000000763"/>
    </source>
</evidence>
<dbReference type="Proteomes" id="UP000000763">
    <property type="component" value="Chromosome 2"/>
</dbReference>
<evidence type="ECO:0000256" key="2">
    <source>
        <dbReference type="SAM" id="Phobius"/>
    </source>
</evidence>
<keyword evidence="2" id="KW-0812">Transmembrane</keyword>
<evidence type="ECO:0000256" key="1">
    <source>
        <dbReference type="SAM" id="MobiDB-lite"/>
    </source>
</evidence>
<protein>
    <submittedName>
        <fullName evidence="3">Uncharacterized protein</fullName>
    </submittedName>
</protein>
<feature type="region of interest" description="Disordered" evidence="1">
    <location>
        <begin position="55"/>
        <end position="99"/>
    </location>
</feature>
<evidence type="ECO:0000313" key="3">
    <source>
        <dbReference type="EMBL" id="BAD25299.1"/>
    </source>
</evidence>
<dbReference type="EMBL" id="AP004192">
    <property type="protein sequence ID" value="BAD25299.1"/>
    <property type="molecule type" value="Genomic_DNA"/>
</dbReference>
<reference evidence="4" key="2">
    <citation type="journal article" date="2008" name="Nucleic Acids Res.">
        <title>The rice annotation project database (RAP-DB): 2008 update.</title>
        <authorList>
            <consortium name="The rice annotation project (RAP)"/>
        </authorList>
    </citation>
    <scope>GENOME REANNOTATION</scope>
    <source>
        <strain evidence="4">cv. Nipponbare</strain>
    </source>
</reference>
<sequence length="172" mass="19146">MELTIPVQLDLKKEFKPRLCTQPLTHQAKQWRLPFDKGAHQFRFEQTRQPEWRPAGLRAWGRHRPSDRAGEEEEPDRRGGPGLPFAPRTSTPRPPVDGRARGAVVEAQGLSALRTPPSAALYAIWAHGLCILSLFLFPFSLCSALQLCHFVVIVSVIFVSLFAHAACATAIS</sequence>
<proteinExistence type="predicted"/>
<gene>
    <name evidence="3" type="primary">OJ1643_A10.13</name>
</gene>